<dbReference type="EMBL" id="BSFE01000003">
    <property type="protein sequence ID" value="GLK51916.1"/>
    <property type="molecule type" value="Genomic_DNA"/>
</dbReference>
<reference evidence="10" key="2">
    <citation type="submission" date="2023-01" db="EMBL/GenBank/DDBJ databases">
        <authorList>
            <person name="Sun Q."/>
            <person name="Evtushenko L."/>
        </authorList>
    </citation>
    <scope>NUCLEOTIDE SEQUENCE</scope>
    <source>
        <strain evidence="10">VKM B-1513</strain>
    </source>
</reference>
<dbReference type="SMART" id="SM00283">
    <property type="entry name" value="MA"/>
    <property type="match status" value="1"/>
</dbReference>
<evidence type="ECO:0000259" key="8">
    <source>
        <dbReference type="PROSITE" id="PS50192"/>
    </source>
</evidence>
<dbReference type="CDD" id="cd06225">
    <property type="entry name" value="HAMP"/>
    <property type="match status" value="1"/>
</dbReference>
<evidence type="ECO:0000256" key="1">
    <source>
        <dbReference type="ARBA" id="ARBA00004429"/>
    </source>
</evidence>
<evidence type="ECO:0000259" key="9">
    <source>
        <dbReference type="PROSITE" id="PS50885"/>
    </source>
</evidence>
<evidence type="ECO:0000256" key="3">
    <source>
        <dbReference type="ARBA" id="ARBA00023224"/>
    </source>
</evidence>
<dbReference type="Gene3D" id="1.10.287.950">
    <property type="entry name" value="Methyl-accepting chemotaxis protein"/>
    <property type="match status" value="1"/>
</dbReference>
<dbReference type="Pfam" id="PF00015">
    <property type="entry name" value="MCPsignal"/>
    <property type="match status" value="1"/>
</dbReference>
<dbReference type="InterPro" id="IPR004089">
    <property type="entry name" value="MCPsignal_dom"/>
</dbReference>
<dbReference type="PROSITE" id="PS50111">
    <property type="entry name" value="CHEMOTAXIS_TRANSDUC_2"/>
    <property type="match status" value="1"/>
</dbReference>
<dbReference type="InterPro" id="IPR003660">
    <property type="entry name" value="HAMP_dom"/>
</dbReference>
<keyword evidence="6" id="KW-0812">Transmembrane</keyword>
<gene>
    <name evidence="10" type="ORF">GCM10017621_14240</name>
</gene>
<dbReference type="GO" id="GO:0005886">
    <property type="term" value="C:plasma membrane"/>
    <property type="evidence" value="ECO:0007669"/>
    <property type="project" value="UniProtKB-SubCell"/>
</dbReference>
<feature type="transmembrane region" description="Helical" evidence="6">
    <location>
        <begin position="66"/>
        <end position="88"/>
    </location>
</feature>
<dbReference type="GO" id="GO:0007165">
    <property type="term" value="P:signal transduction"/>
    <property type="evidence" value="ECO:0007669"/>
    <property type="project" value="UniProtKB-KW"/>
</dbReference>
<sequence>MTLSIKGRFVVMVVTAGAIMMGGTAFAFYAFRQAMLGQLGSPEAAQAFVSSDIAAHIDGLIADQMLVIGLTCAPVGLAFLGLAVWLALGVAHPLGRLQTGLDRLRSGDLDIEIDGADRGDEIGAIARSVIEFRTNLADRAREEAERQYAQQTEIAREREALMRQVAEDFERSVLTVVNTLTDAAGTVGRHSGDLQAAVEQSLASLQEVRTASGESRTQVETVSRSADALSMSVADINTNAGQAAEIAATAVAEARKTDEIVGRLSETGRTIGEIVELISQIASQTNLLALNATIEAARAGEAGKGFAVVASEVKALAEQTTKATEDITAQVASVQDVARQSETAIRNIAATIDRISALSGTIRQAVEDQSSATHQIDDSARIANTSSERVAENVARLDTAMTSSRNATAGMQRASSDLTSASGELHVQVTQFLESIRAA</sequence>
<evidence type="ECO:0000313" key="11">
    <source>
        <dbReference type="Proteomes" id="UP001143486"/>
    </source>
</evidence>
<feature type="domain" description="T-SNARE coiled-coil homology" evidence="8">
    <location>
        <begin position="335"/>
        <end position="397"/>
    </location>
</feature>
<name>A0A9W6IKC2_9PROT</name>
<comment type="subcellular location">
    <subcellularLocation>
        <location evidence="1">Cell inner membrane</location>
        <topology evidence="1">Multi-pass membrane protein</topology>
    </subcellularLocation>
</comment>
<comment type="similarity">
    <text evidence="4">Belongs to the methyl-accepting chemotaxis (MCP) protein family.</text>
</comment>
<dbReference type="Pfam" id="PF00672">
    <property type="entry name" value="HAMP"/>
    <property type="match status" value="1"/>
</dbReference>
<evidence type="ECO:0000256" key="5">
    <source>
        <dbReference type="PROSITE-ProRule" id="PRU00284"/>
    </source>
</evidence>
<feature type="transmembrane region" description="Helical" evidence="6">
    <location>
        <begin position="9"/>
        <end position="31"/>
    </location>
</feature>
<evidence type="ECO:0000313" key="10">
    <source>
        <dbReference type="EMBL" id="GLK51916.1"/>
    </source>
</evidence>
<reference evidence="10" key="1">
    <citation type="journal article" date="2014" name="Int. J. Syst. Evol. Microbiol.">
        <title>Complete genome sequence of Corynebacterium casei LMG S-19264T (=DSM 44701T), isolated from a smear-ripened cheese.</title>
        <authorList>
            <consortium name="US DOE Joint Genome Institute (JGI-PGF)"/>
            <person name="Walter F."/>
            <person name="Albersmeier A."/>
            <person name="Kalinowski J."/>
            <person name="Ruckert C."/>
        </authorList>
    </citation>
    <scope>NUCLEOTIDE SEQUENCE</scope>
    <source>
        <strain evidence="10">VKM B-1513</strain>
    </source>
</reference>
<dbReference type="Gene3D" id="6.10.340.10">
    <property type="match status" value="1"/>
</dbReference>
<evidence type="ECO:0008006" key="12">
    <source>
        <dbReference type="Google" id="ProtNLM"/>
    </source>
</evidence>
<dbReference type="SUPFAM" id="SSF58104">
    <property type="entry name" value="Methyl-accepting chemotaxis protein (MCP) signaling domain"/>
    <property type="match status" value="1"/>
</dbReference>
<evidence type="ECO:0000256" key="6">
    <source>
        <dbReference type="SAM" id="Phobius"/>
    </source>
</evidence>
<dbReference type="SMART" id="SM00304">
    <property type="entry name" value="HAMP"/>
    <property type="match status" value="1"/>
</dbReference>
<keyword evidence="6" id="KW-1133">Transmembrane helix</keyword>
<keyword evidence="6" id="KW-0472">Membrane</keyword>
<feature type="domain" description="Methyl-accepting transducer" evidence="7">
    <location>
        <begin position="176"/>
        <end position="405"/>
    </location>
</feature>
<accession>A0A9W6IKC2</accession>
<dbReference type="RefSeq" id="WP_271186279.1">
    <property type="nucleotide sequence ID" value="NZ_BSFE01000003.1"/>
</dbReference>
<evidence type="ECO:0000256" key="2">
    <source>
        <dbReference type="ARBA" id="ARBA00022519"/>
    </source>
</evidence>
<organism evidence="10 11">
    <name type="scientific">Maricaulis virginensis</name>
    <dbReference type="NCBI Taxonomy" id="144022"/>
    <lineage>
        <taxon>Bacteria</taxon>
        <taxon>Pseudomonadati</taxon>
        <taxon>Pseudomonadota</taxon>
        <taxon>Alphaproteobacteria</taxon>
        <taxon>Maricaulales</taxon>
        <taxon>Maricaulaceae</taxon>
        <taxon>Maricaulis</taxon>
    </lineage>
</organism>
<dbReference type="AlphaFoldDB" id="A0A9W6IKC2"/>
<evidence type="ECO:0000259" key="7">
    <source>
        <dbReference type="PROSITE" id="PS50111"/>
    </source>
</evidence>
<keyword evidence="3 5" id="KW-0807">Transducer</keyword>
<evidence type="ECO:0000256" key="4">
    <source>
        <dbReference type="ARBA" id="ARBA00029447"/>
    </source>
</evidence>
<dbReference type="PANTHER" id="PTHR32089:SF112">
    <property type="entry name" value="LYSOZYME-LIKE PROTEIN-RELATED"/>
    <property type="match status" value="1"/>
</dbReference>
<keyword evidence="2" id="KW-0997">Cell inner membrane</keyword>
<dbReference type="PROSITE" id="PS50192">
    <property type="entry name" value="T_SNARE"/>
    <property type="match status" value="1"/>
</dbReference>
<keyword evidence="11" id="KW-1185">Reference proteome</keyword>
<proteinExistence type="inferred from homology"/>
<feature type="domain" description="HAMP" evidence="9">
    <location>
        <begin position="88"/>
        <end position="141"/>
    </location>
</feature>
<protein>
    <recommendedName>
        <fullName evidence="12">Methyl-accepting chemotaxis protein</fullName>
    </recommendedName>
</protein>
<dbReference type="InterPro" id="IPR000727">
    <property type="entry name" value="T_SNARE_dom"/>
</dbReference>
<dbReference type="PANTHER" id="PTHR32089">
    <property type="entry name" value="METHYL-ACCEPTING CHEMOTAXIS PROTEIN MCPB"/>
    <property type="match status" value="1"/>
</dbReference>
<dbReference type="PROSITE" id="PS50885">
    <property type="entry name" value="HAMP"/>
    <property type="match status" value="1"/>
</dbReference>
<dbReference type="Proteomes" id="UP001143486">
    <property type="component" value="Unassembled WGS sequence"/>
</dbReference>
<comment type="caution">
    <text evidence="10">The sequence shown here is derived from an EMBL/GenBank/DDBJ whole genome shotgun (WGS) entry which is preliminary data.</text>
</comment>
<keyword evidence="2" id="KW-1003">Cell membrane</keyword>